<keyword evidence="5" id="KW-1133">Transmembrane helix</keyword>
<evidence type="ECO:0000256" key="5">
    <source>
        <dbReference type="RuleBase" id="RU364112"/>
    </source>
</evidence>
<evidence type="ECO:0000313" key="8">
    <source>
        <dbReference type="Proteomes" id="UP000741360"/>
    </source>
</evidence>
<sequence>MRWSEPVFVIGFLVTLLLSSPAMAATLTVRDVGKDFICNCGCNNLLPVCDMECGEQLRKVIATKIEQGWDKPKIVAYMIDNYGEKLLAAPTKKGFNLTAWLTPFAAILVAGGAIFAVVRRWASRQPAASDALGGEDLARLEERYQRRMEAELKDFD</sequence>
<evidence type="ECO:0000256" key="1">
    <source>
        <dbReference type="ARBA" id="ARBA00010342"/>
    </source>
</evidence>
<feature type="transmembrane region" description="Helical" evidence="5">
    <location>
        <begin position="97"/>
        <end position="118"/>
    </location>
</feature>
<keyword evidence="5" id="KW-0472">Membrane</keyword>
<gene>
    <name evidence="7" type="ORF">HYY65_14140</name>
</gene>
<dbReference type="Proteomes" id="UP000741360">
    <property type="component" value="Unassembled WGS sequence"/>
</dbReference>
<dbReference type="GO" id="GO:0046872">
    <property type="term" value="F:metal ion binding"/>
    <property type="evidence" value="ECO:0007669"/>
    <property type="project" value="UniProtKB-KW"/>
</dbReference>
<reference evidence="7" key="1">
    <citation type="submission" date="2020-07" db="EMBL/GenBank/DDBJ databases">
        <title>Huge and variable diversity of episymbiotic CPR bacteria and DPANN archaea in groundwater ecosystems.</title>
        <authorList>
            <person name="He C.Y."/>
            <person name="Keren R."/>
            <person name="Whittaker M."/>
            <person name="Farag I.F."/>
            <person name="Doudna J."/>
            <person name="Cate J.H.D."/>
            <person name="Banfield J.F."/>
        </authorList>
    </citation>
    <scope>NUCLEOTIDE SEQUENCE</scope>
    <source>
        <strain evidence="7">NC_groundwater_717_Ag_S-0.2um_59_8</strain>
    </source>
</reference>
<accession>A0A932M2R0</accession>
<comment type="function">
    <text evidence="5">Possible subunit of a heme lyase.</text>
</comment>
<evidence type="ECO:0000259" key="6">
    <source>
        <dbReference type="Pfam" id="PF03918"/>
    </source>
</evidence>
<dbReference type="InterPro" id="IPR005616">
    <property type="entry name" value="CcmH/CycL/Ccl2/NrfF_N"/>
</dbReference>
<feature type="signal peptide" evidence="5">
    <location>
        <begin position="1"/>
        <end position="24"/>
    </location>
</feature>
<dbReference type="AlphaFoldDB" id="A0A932M2R0"/>
<evidence type="ECO:0000256" key="3">
    <source>
        <dbReference type="ARBA" id="ARBA00022723"/>
    </source>
</evidence>
<proteinExistence type="inferred from homology"/>
<name>A0A932M2R0_UNCTE</name>
<comment type="similarity">
    <text evidence="1 5">Belongs to the CcmH/CycL/Ccl2/NrfF family.</text>
</comment>
<organism evidence="7 8">
    <name type="scientific">Tectimicrobiota bacterium</name>
    <dbReference type="NCBI Taxonomy" id="2528274"/>
    <lineage>
        <taxon>Bacteria</taxon>
        <taxon>Pseudomonadati</taxon>
        <taxon>Nitrospinota/Tectimicrobiota group</taxon>
        <taxon>Candidatus Tectimicrobiota</taxon>
    </lineage>
</organism>
<evidence type="ECO:0000256" key="2">
    <source>
        <dbReference type="ARBA" id="ARBA00022617"/>
    </source>
</evidence>
<dbReference type="Gene3D" id="1.10.8.640">
    <property type="entry name" value="Cytochrome C biogenesis protein"/>
    <property type="match status" value="1"/>
</dbReference>
<dbReference type="InterPro" id="IPR038297">
    <property type="entry name" value="CcmH/CycL/NrfF/Ccl2_sf"/>
</dbReference>
<evidence type="ECO:0000256" key="4">
    <source>
        <dbReference type="ARBA" id="ARBA00023004"/>
    </source>
</evidence>
<keyword evidence="4 5" id="KW-0408">Iron</keyword>
<dbReference type="Pfam" id="PF03918">
    <property type="entry name" value="CcmH"/>
    <property type="match status" value="1"/>
</dbReference>
<feature type="domain" description="CcmH/CycL/Ccl2/NrfF N-terminal" evidence="6">
    <location>
        <begin position="28"/>
        <end position="141"/>
    </location>
</feature>
<evidence type="ECO:0000313" key="7">
    <source>
        <dbReference type="EMBL" id="MBI3016166.1"/>
    </source>
</evidence>
<keyword evidence="3 5" id="KW-0479">Metal-binding</keyword>
<dbReference type="EMBL" id="JACPSX010000269">
    <property type="protein sequence ID" value="MBI3016166.1"/>
    <property type="molecule type" value="Genomic_DNA"/>
</dbReference>
<keyword evidence="5" id="KW-0812">Transmembrane</keyword>
<comment type="caution">
    <text evidence="7">The sequence shown here is derived from an EMBL/GenBank/DDBJ whole genome shotgun (WGS) entry which is preliminary data.</text>
</comment>
<keyword evidence="2 5" id="KW-0349">Heme</keyword>
<feature type="chain" id="PRO_5038157496" description="Cytochrome c-type biogenesis protein" evidence="5">
    <location>
        <begin position="25"/>
        <end position="156"/>
    </location>
</feature>
<protein>
    <recommendedName>
        <fullName evidence="5">Cytochrome c-type biogenesis protein</fullName>
    </recommendedName>
</protein>
<keyword evidence="5" id="KW-0732">Signal</keyword>